<feature type="domain" description="DJ-1/PfpI" evidence="1">
    <location>
        <begin position="6"/>
        <end position="185"/>
    </location>
</feature>
<dbReference type="RefSeq" id="WP_343129978.1">
    <property type="nucleotide sequence ID" value="NZ_JBCITK010000001.1"/>
</dbReference>
<keyword evidence="3" id="KW-1185">Reference proteome</keyword>
<dbReference type="Pfam" id="PF01965">
    <property type="entry name" value="DJ-1_PfpI"/>
    <property type="match status" value="1"/>
</dbReference>
<evidence type="ECO:0000259" key="1">
    <source>
        <dbReference type="Pfam" id="PF01965"/>
    </source>
</evidence>
<evidence type="ECO:0000313" key="2">
    <source>
        <dbReference type="EMBL" id="MEN0642963.1"/>
    </source>
</evidence>
<dbReference type="SUPFAM" id="SSF52317">
    <property type="entry name" value="Class I glutamine amidotransferase-like"/>
    <property type="match status" value="1"/>
</dbReference>
<evidence type="ECO:0000313" key="3">
    <source>
        <dbReference type="Proteomes" id="UP001418796"/>
    </source>
</evidence>
<dbReference type="InterPro" id="IPR029062">
    <property type="entry name" value="Class_I_gatase-like"/>
</dbReference>
<name>A0ABU9VIA8_9BACI</name>
<dbReference type="Gene3D" id="3.40.50.880">
    <property type="match status" value="1"/>
</dbReference>
<organism evidence="2 3">
    <name type="scientific">Alkalicoccobacillus gibsonii</name>
    <dbReference type="NCBI Taxonomy" id="79881"/>
    <lineage>
        <taxon>Bacteria</taxon>
        <taxon>Bacillati</taxon>
        <taxon>Bacillota</taxon>
        <taxon>Bacilli</taxon>
        <taxon>Bacillales</taxon>
        <taxon>Bacillaceae</taxon>
        <taxon>Alkalicoccobacillus</taxon>
    </lineage>
</organism>
<dbReference type="InterPro" id="IPR052158">
    <property type="entry name" value="INH-QAR"/>
</dbReference>
<dbReference type="EC" id="4.2.1.-" evidence="2"/>
<protein>
    <submittedName>
        <fullName evidence="2">DJ-1/PfpI family protein</fullName>
        <ecNumber evidence="2">4.2.1.-</ecNumber>
    </submittedName>
</protein>
<dbReference type="GO" id="GO:0016829">
    <property type="term" value="F:lyase activity"/>
    <property type="evidence" value="ECO:0007669"/>
    <property type="project" value="UniProtKB-KW"/>
</dbReference>
<sequence>MKTYEVGILLFDGVDALDFVGPYEVFNMTTFHEKDLKKLLTSHLDHKPFNVHSVSFDGKSIVANHGLEISPQFSFKTAPTFDILIVPGGTLKTIQTVMKTKEIVAWIKTHQHTLIASVCTGALVLAETGLLDMKKATTNRAAIKLMERSYPDISVLKDVKYVDEGSIITSAGVSSGMNMALHLVERLLGEETANRTRETIEFE</sequence>
<proteinExistence type="predicted"/>
<reference evidence="2 3" key="1">
    <citation type="submission" date="2024-03" db="EMBL/GenBank/DDBJ databases">
        <title>Bacilli Hybrid Assemblies.</title>
        <authorList>
            <person name="Kovac J."/>
        </authorList>
    </citation>
    <scope>NUCLEOTIDE SEQUENCE [LARGE SCALE GENOMIC DNA]</scope>
    <source>
        <strain evidence="2 3">FSL R7-0666</strain>
    </source>
</reference>
<accession>A0ABU9VIA8</accession>
<dbReference type="InterPro" id="IPR002818">
    <property type="entry name" value="DJ-1/PfpI"/>
</dbReference>
<gene>
    <name evidence="2" type="ORF">MKY91_07375</name>
</gene>
<dbReference type="Proteomes" id="UP001418796">
    <property type="component" value="Unassembled WGS sequence"/>
</dbReference>
<dbReference type="PANTHER" id="PTHR43130">
    <property type="entry name" value="ARAC-FAMILY TRANSCRIPTIONAL REGULATOR"/>
    <property type="match status" value="1"/>
</dbReference>
<comment type="caution">
    <text evidence="2">The sequence shown here is derived from an EMBL/GenBank/DDBJ whole genome shotgun (WGS) entry which is preliminary data.</text>
</comment>
<dbReference type="PANTHER" id="PTHR43130:SF3">
    <property type="entry name" value="HTH-TYPE TRANSCRIPTIONAL REGULATOR RV1931C"/>
    <property type="match status" value="1"/>
</dbReference>
<keyword evidence="2" id="KW-0456">Lyase</keyword>
<dbReference type="CDD" id="cd03139">
    <property type="entry name" value="GATase1_PfpI_2"/>
    <property type="match status" value="1"/>
</dbReference>
<dbReference type="EMBL" id="JBCITK010000001">
    <property type="protein sequence ID" value="MEN0642963.1"/>
    <property type="molecule type" value="Genomic_DNA"/>
</dbReference>